<dbReference type="PANTHER" id="PTHR33376">
    <property type="match status" value="1"/>
</dbReference>
<evidence type="ECO:0000256" key="1">
    <source>
        <dbReference type="ARBA" id="ARBA00004418"/>
    </source>
</evidence>
<comment type="subcellular location">
    <subcellularLocation>
        <location evidence="1">Periplasm</location>
    </subcellularLocation>
</comment>
<dbReference type="RefSeq" id="WP_011910280.1">
    <property type="nucleotide sequence ID" value="NZ_CP089966.1"/>
</dbReference>
<evidence type="ECO:0000313" key="7">
    <source>
        <dbReference type="EMBL" id="PTR19202.1"/>
    </source>
</evidence>
<reference evidence="7 8" key="1">
    <citation type="submission" date="2018-04" db="EMBL/GenBank/DDBJ databases">
        <title>Genomic Encyclopedia of Type Strains, Phase III (KMG-III): the genomes of soil and plant-associated and newly described type strains.</title>
        <authorList>
            <person name="Whitman W."/>
        </authorList>
    </citation>
    <scope>NUCLEOTIDE SEQUENCE [LARGE SCALE GENOMIC DNA]</scope>
    <source>
        <strain evidence="7 8">KA25</strain>
    </source>
</reference>
<protein>
    <submittedName>
        <fullName evidence="7">TRAP-type C4-dicarboxylate transport system substrate-binding protein</fullName>
    </submittedName>
</protein>
<keyword evidence="3" id="KW-0813">Transport</keyword>
<feature type="chain" id="PRO_5015551664" evidence="6">
    <location>
        <begin position="23"/>
        <end position="324"/>
    </location>
</feature>
<dbReference type="CDD" id="cd13669">
    <property type="entry name" value="PBP2_TRAP_TM0322_like"/>
    <property type="match status" value="1"/>
</dbReference>
<evidence type="ECO:0000256" key="2">
    <source>
        <dbReference type="ARBA" id="ARBA00009023"/>
    </source>
</evidence>
<comment type="similarity">
    <text evidence="2">Belongs to the bacterial solute-binding protein 7 family.</text>
</comment>
<comment type="caution">
    <text evidence="7">The sequence shown here is derived from an EMBL/GenBank/DDBJ whole genome shotgun (WGS) entry which is preliminary data.</text>
</comment>
<sequence length="324" mass="35420">MTLKSLTLAALLGAAAVLPAAAQEVVVRVAYENNPGEPTDLVMNRWAELVAEASDGNVALELYPSSQLGAKQDVIEQGLLGVNVITIADVGFLTDYDPDLGILFGPYLTDSPEQLFKIYESDWFKEKEAALREKGVHIVISNYLYGTRQLLAKKKVETPDDLAGMKVRVPNNIMQIKALELMGATPTPMPLGDVYPALTQGVIDGVENPLPVLYGGKFHEQAKELSMISYLTNTSLWLGGEAYFSTLDPEVVTMLHETGHQAGLYSQELAAQEEGKMIEAMKAAGVTVTEPDVEAFREKTKAFYTMFPEWSEGLYEQIQAALAQ</sequence>
<feature type="signal peptide" evidence="6">
    <location>
        <begin position="1"/>
        <end position="22"/>
    </location>
</feature>
<evidence type="ECO:0000256" key="6">
    <source>
        <dbReference type="SAM" id="SignalP"/>
    </source>
</evidence>
<dbReference type="NCBIfam" id="NF037995">
    <property type="entry name" value="TRAP_S1"/>
    <property type="match status" value="1"/>
</dbReference>
<dbReference type="GO" id="GO:0055085">
    <property type="term" value="P:transmembrane transport"/>
    <property type="evidence" value="ECO:0007669"/>
    <property type="project" value="InterPro"/>
</dbReference>
<dbReference type="AlphaFoldDB" id="A0A2T5KA43"/>
<dbReference type="PANTHER" id="PTHR33376:SF7">
    <property type="entry name" value="C4-DICARBOXYLATE-BINDING PROTEIN DCTB"/>
    <property type="match status" value="1"/>
</dbReference>
<proteinExistence type="inferred from homology"/>
<dbReference type="Gene3D" id="3.40.190.170">
    <property type="entry name" value="Bacterial extracellular solute-binding protein, family 7"/>
    <property type="match status" value="1"/>
</dbReference>
<evidence type="ECO:0000313" key="8">
    <source>
        <dbReference type="Proteomes" id="UP000244060"/>
    </source>
</evidence>
<keyword evidence="5" id="KW-0574">Periplasm</keyword>
<evidence type="ECO:0000256" key="5">
    <source>
        <dbReference type="ARBA" id="ARBA00022764"/>
    </source>
</evidence>
<dbReference type="EMBL" id="QAOT01000005">
    <property type="protein sequence ID" value="PTR19202.1"/>
    <property type="molecule type" value="Genomic_DNA"/>
</dbReference>
<name>A0A2T5KA43_9RHOB</name>
<keyword evidence="8" id="KW-1185">Reference proteome</keyword>
<dbReference type="Pfam" id="PF03480">
    <property type="entry name" value="DctP"/>
    <property type="match status" value="1"/>
</dbReference>
<dbReference type="InterPro" id="IPR018389">
    <property type="entry name" value="DctP_fam"/>
</dbReference>
<keyword evidence="4 6" id="KW-0732">Signal</keyword>
<dbReference type="OrthoDB" id="7822595at2"/>
<dbReference type="InterPro" id="IPR038404">
    <property type="entry name" value="TRAP_DctP_sf"/>
</dbReference>
<evidence type="ECO:0000256" key="3">
    <source>
        <dbReference type="ARBA" id="ARBA00022448"/>
    </source>
</evidence>
<dbReference type="Proteomes" id="UP000244060">
    <property type="component" value="Unassembled WGS sequence"/>
</dbReference>
<evidence type="ECO:0000256" key="4">
    <source>
        <dbReference type="ARBA" id="ARBA00022729"/>
    </source>
</evidence>
<dbReference type="GO" id="GO:0042597">
    <property type="term" value="C:periplasmic space"/>
    <property type="evidence" value="ECO:0007669"/>
    <property type="project" value="UniProtKB-SubCell"/>
</dbReference>
<organism evidence="7 8">
    <name type="scientific">Cereibacter azotoformans</name>
    <dbReference type="NCBI Taxonomy" id="43057"/>
    <lineage>
        <taxon>Bacteria</taxon>
        <taxon>Pseudomonadati</taxon>
        <taxon>Pseudomonadota</taxon>
        <taxon>Alphaproteobacteria</taxon>
        <taxon>Rhodobacterales</taxon>
        <taxon>Paracoccaceae</taxon>
        <taxon>Cereibacter</taxon>
    </lineage>
</organism>
<gene>
    <name evidence="7" type="ORF">C8J28_10543</name>
</gene>
<accession>A0A2T5KA43</accession>